<dbReference type="RefSeq" id="WP_071185286.1">
    <property type="nucleotide sequence ID" value="NZ_CP017774.1"/>
</dbReference>
<feature type="domain" description="Major facilitator superfamily (MFS) profile" evidence="8">
    <location>
        <begin position="25"/>
        <end position="440"/>
    </location>
</feature>
<evidence type="ECO:0000256" key="4">
    <source>
        <dbReference type="ARBA" id="ARBA00022989"/>
    </source>
</evidence>
<feature type="transmembrane region" description="Helical" evidence="7">
    <location>
        <begin position="365"/>
        <end position="388"/>
    </location>
</feature>
<keyword evidence="10" id="KW-1185">Reference proteome</keyword>
<evidence type="ECO:0000256" key="6">
    <source>
        <dbReference type="ARBA" id="ARBA00023136"/>
    </source>
</evidence>
<evidence type="ECO:0000256" key="7">
    <source>
        <dbReference type="SAM" id="Phobius"/>
    </source>
</evidence>
<keyword evidence="5" id="KW-0534">Nitrate assimilation</keyword>
<dbReference type="KEGG" id="fcm:BIW12_11740"/>
<feature type="transmembrane region" description="Helical" evidence="7">
    <location>
        <begin position="185"/>
        <end position="207"/>
    </location>
</feature>
<dbReference type="STRING" id="1306519.BIW12_11740"/>
<feature type="transmembrane region" description="Helical" evidence="7">
    <location>
        <begin position="417"/>
        <end position="439"/>
    </location>
</feature>
<dbReference type="PANTHER" id="PTHR23515">
    <property type="entry name" value="HIGH-AFFINITY NITRATE TRANSPORTER 2.3"/>
    <property type="match status" value="1"/>
</dbReference>
<organism evidence="9 10">
    <name type="scientific">Flavobacterium commune</name>
    <dbReference type="NCBI Taxonomy" id="1306519"/>
    <lineage>
        <taxon>Bacteria</taxon>
        <taxon>Pseudomonadati</taxon>
        <taxon>Bacteroidota</taxon>
        <taxon>Flavobacteriia</taxon>
        <taxon>Flavobacteriales</taxon>
        <taxon>Flavobacteriaceae</taxon>
        <taxon>Flavobacterium</taxon>
    </lineage>
</organism>
<dbReference type="Gene3D" id="1.20.1250.20">
    <property type="entry name" value="MFS general substrate transporter like domains"/>
    <property type="match status" value="2"/>
</dbReference>
<dbReference type="GO" id="GO:0016020">
    <property type="term" value="C:membrane"/>
    <property type="evidence" value="ECO:0007669"/>
    <property type="project" value="UniProtKB-SubCell"/>
</dbReference>
<dbReference type="PROSITE" id="PS50850">
    <property type="entry name" value="MFS"/>
    <property type="match status" value="1"/>
</dbReference>
<feature type="transmembrane region" description="Helical" evidence="7">
    <location>
        <begin position="268"/>
        <end position="289"/>
    </location>
</feature>
<evidence type="ECO:0000256" key="2">
    <source>
        <dbReference type="ARBA" id="ARBA00008432"/>
    </source>
</evidence>
<proteinExistence type="inferred from homology"/>
<accession>A0A1D9PD54</accession>
<evidence type="ECO:0000256" key="5">
    <source>
        <dbReference type="ARBA" id="ARBA00023063"/>
    </source>
</evidence>
<dbReference type="InterPro" id="IPR036259">
    <property type="entry name" value="MFS_trans_sf"/>
</dbReference>
<feature type="transmembrane region" description="Helical" evidence="7">
    <location>
        <begin position="239"/>
        <end position="256"/>
    </location>
</feature>
<sequence>MSSISTNQPLSSLNIFSGKGVQMRTFHITWLTFFFSFFAWFGMASLMPIAKEQLHLTKDQLGNIQIASVSATIIARLLIGRLVDKFGPRLTYTWLLIICSVPVLLIGTSQSYESFLLFRLAIGVIGASFVITQFHTSVMFAPSIKGTANATAGGFGNAGAGLANITMPLIASGFVGLGFCTQEDSWRYAMIVPGVMLLVFAFVYFRYTKDLPNGNYKELGIENENKENTFMLAVKDYRTWVLTIAYAACFGVEITIDNFAPIYFTDTFGASLATAGLCAGIFGLINLFARPLGGIVADKVGKSYGFSGKNLLLALLLVIEGIGIIFFGMTDQLGVAIFLMFLFGMSLKMANGATYSLVPFVNPKAVGSVAGIVGAGGNIGAMLIAFLFKAKAVKFTKDVIDETGVSQTKDLIDYTNAFYILGLIILITGVIVLAVKFAVKDREDEIEVSGEVIPAVSYVKSK</sequence>
<dbReference type="OrthoDB" id="9773404at2"/>
<comment type="subcellular location">
    <subcellularLocation>
        <location evidence="1">Membrane</location>
        <topology evidence="1">Multi-pass membrane protein</topology>
    </subcellularLocation>
</comment>
<evidence type="ECO:0000256" key="1">
    <source>
        <dbReference type="ARBA" id="ARBA00004141"/>
    </source>
</evidence>
<keyword evidence="6 7" id="KW-0472">Membrane</keyword>
<gene>
    <name evidence="9" type="ORF">BIW12_11740</name>
</gene>
<evidence type="ECO:0000313" key="9">
    <source>
        <dbReference type="EMBL" id="APA00046.1"/>
    </source>
</evidence>
<reference evidence="9 10" key="1">
    <citation type="submission" date="2016-10" db="EMBL/GenBank/DDBJ databases">
        <title>Complete Genome Sequence of Flavobacterium sp. PK15.</title>
        <authorList>
            <person name="Ekwe A."/>
            <person name="Kim S.B."/>
        </authorList>
    </citation>
    <scope>NUCLEOTIDE SEQUENCE [LARGE SCALE GENOMIC DNA]</scope>
    <source>
        <strain evidence="9 10">PK15</strain>
    </source>
</reference>
<evidence type="ECO:0000313" key="10">
    <source>
        <dbReference type="Proteomes" id="UP000178198"/>
    </source>
</evidence>
<feature type="transmembrane region" description="Helical" evidence="7">
    <location>
        <begin position="91"/>
        <end position="109"/>
    </location>
</feature>
<dbReference type="Proteomes" id="UP000178198">
    <property type="component" value="Chromosome"/>
</dbReference>
<dbReference type="Pfam" id="PF07690">
    <property type="entry name" value="MFS_1"/>
    <property type="match status" value="1"/>
</dbReference>
<feature type="transmembrane region" description="Helical" evidence="7">
    <location>
        <begin position="62"/>
        <end position="79"/>
    </location>
</feature>
<dbReference type="InterPro" id="IPR011701">
    <property type="entry name" value="MFS"/>
</dbReference>
<name>A0A1D9PD54_9FLAO</name>
<dbReference type="InterPro" id="IPR020846">
    <property type="entry name" value="MFS_dom"/>
</dbReference>
<evidence type="ECO:0000256" key="3">
    <source>
        <dbReference type="ARBA" id="ARBA00022692"/>
    </source>
</evidence>
<evidence type="ECO:0000259" key="8">
    <source>
        <dbReference type="PROSITE" id="PS50850"/>
    </source>
</evidence>
<dbReference type="InterPro" id="IPR044772">
    <property type="entry name" value="NO3_transporter"/>
</dbReference>
<dbReference type="SUPFAM" id="SSF103473">
    <property type="entry name" value="MFS general substrate transporter"/>
    <property type="match status" value="1"/>
</dbReference>
<feature type="transmembrane region" description="Helical" evidence="7">
    <location>
        <begin position="155"/>
        <end position="179"/>
    </location>
</feature>
<feature type="transmembrane region" description="Helical" evidence="7">
    <location>
        <begin position="28"/>
        <end position="50"/>
    </location>
</feature>
<keyword evidence="4 7" id="KW-1133">Transmembrane helix</keyword>
<feature type="transmembrane region" description="Helical" evidence="7">
    <location>
        <begin position="310"/>
        <end position="329"/>
    </location>
</feature>
<protein>
    <submittedName>
        <fullName evidence="9">MFS transporter</fullName>
    </submittedName>
</protein>
<dbReference type="GO" id="GO:0015112">
    <property type="term" value="F:nitrate transmembrane transporter activity"/>
    <property type="evidence" value="ECO:0007669"/>
    <property type="project" value="InterPro"/>
</dbReference>
<feature type="transmembrane region" description="Helical" evidence="7">
    <location>
        <begin position="115"/>
        <end position="134"/>
    </location>
</feature>
<keyword evidence="3 7" id="KW-0812">Transmembrane</keyword>
<dbReference type="EMBL" id="CP017774">
    <property type="protein sequence ID" value="APA00046.1"/>
    <property type="molecule type" value="Genomic_DNA"/>
</dbReference>
<comment type="similarity">
    <text evidence="2">Belongs to the major facilitator superfamily. Nitrate/nitrite porter (TC 2.A.1.8) family.</text>
</comment>
<dbReference type="AlphaFoldDB" id="A0A1D9PD54"/>
<feature type="transmembrane region" description="Helical" evidence="7">
    <location>
        <begin position="335"/>
        <end position="358"/>
    </location>
</feature>
<dbReference type="GO" id="GO:0042128">
    <property type="term" value="P:nitrate assimilation"/>
    <property type="evidence" value="ECO:0007669"/>
    <property type="project" value="UniProtKB-KW"/>
</dbReference>